<feature type="non-terminal residue" evidence="1">
    <location>
        <position position="86"/>
    </location>
</feature>
<feature type="non-terminal residue" evidence="1">
    <location>
        <position position="1"/>
    </location>
</feature>
<gene>
    <name evidence="1" type="ORF">B0H15DRAFT_741079</name>
</gene>
<dbReference type="EMBL" id="JARJCN010000100">
    <property type="protein sequence ID" value="KAJ7075271.1"/>
    <property type="molecule type" value="Genomic_DNA"/>
</dbReference>
<comment type="caution">
    <text evidence="1">The sequence shown here is derived from an EMBL/GenBank/DDBJ whole genome shotgun (WGS) entry which is preliminary data.</text>
</comment>
<evidence type="ECO:0000313" key="1">
    <source>
        <dbReference type="EMBL" id="KAJ7075271.1"/>
    </source>
</evidence>
<keyword evidence="2" id="KW-1185">Reference proteome</keyword>
<dbReference type="AlphaFoldDB" id="A0AAD6XJC6"/>
<name>A0AAD6XJC6_9AGAR</name>
<proteinExistence type="predicted"/>
<dbReference type="Proteomes" id="UP001222325">
    <property type="component" value="Unassembled WGS sequence"/>
</dbReference>
<accession>A0AAD6XJC6</accession>
<protein>
    <submittedName>
        <fullName evidence="1">Uncharacterized protein</fullName>
    </submittedName>
</protein>
<organism evidence="1 2">
    <name type="scientific">Mycena belliarum</name>
    <dbReference type="NCBI Taxonomy" id="1033014"/>
    <lineage>
        <taxon>Eukaryota</taxon>
        <taxon>Fungi</taxon>
        <taxon>Dikarya</taxon>
        <taxon>Basidiomycota</taxon>
        <taxon>Agaricomycotina</taxon>
        <taxon>Agaricomycetes</taxon>
        <taxon>Agaricomycetidae</taxon>
        <taxon>Agaricales</taxon>
        <taxon>Marasmiineae</taxon>
        <taxon>Mycenaceae</taxon>
        <taxon>Mycena</taxon>
    </lineage>
</organism>
<reference evidence="1" key="1">
    <citation type="submission" date="2023-03" db="EMBL/GenBank/DDBJ databases">
        <title>Massive genome expansion in bonnet fungi (Mycena s.s.) driven by repeated elements and novel gene families across ecological guilds.</title>
        <authorList>
            <consortium name="Lawrence Berkeley National Laboratory"/>
            <person name="Harder C.B."/>
            <person name="Miyauchi S."/>
            <person name="Viragh M."/>
            <person name="Kuo A."/>
            <person name="Thoen E."/>
            <person name="Andreopoulos B."/>
            <person name="Lu D."/>
            <person name="Skrede I."/>
            <person name="Drula E."/>
            <person name="Henrissat B."/>
            <person name="Morin E."/>
            <person name="Kohler A."/>
            <person name="Barry K."/>
            <person name="LaButti K."/>
            <person name="Morin E."/>
            <person name="Salamov A."/>
            <person name="Lipzen A."/>
            <person name="Mereny Z."/>
            <person name="Hegedus B."/>
            <person name="Baldrian P."/>
            <person name="Stursova M."/>
            <person name="Weitz H."/>
            <person name="Taylor A."/>
            <person name="Grigoriev I.V."/>
            <person name="Nagy L.G."/>
            <person name="Martin F."/>
            <person name="Kauserud H."/>
        </authorList>
    </citation>
    <scope>NUCLEOTIDE SEQUENCE</scope>
    <source>
        <strain evidence="1">CBHHK173m</strain>
    </source>
</reference>
<sequence>FCGALETLFATLDEMQAWHVFCGNPNDAQLPNQLEGHSVKGQVRSAGLTQVAQRCARVYEVGMLLAEFCARYGEGLQMRGATEGGE</sequence>
<evidence type="ECO:0000313" key="2">
    <source>
        <dbReference type="Proteomes" id="UP001222325"/>
    </source>
</evidence>
<dbReference type="SUPFAM" id="SSF52540">
    <property type="entry name" value="P-loop containing nucleoside triphosphate hydrolases"/>
    <property type="match status" value="1"/>
</dbReference>
<dbReference type="InterPro" id="IPR027417">
    <property type="entry name" value="P-loop_NTPase"/>
</dbReference>